<dbReference type="GO" id="GO:1990281">
    <property type="term" value="C:efflux pump complex"/>
    <property type="evidence" value="ECO:0007669"/>
    <property type="project" value="TreeGrafter"/>
</dbReference>
<dbReference type="Gene3D" id="2.40.30.170">
    <property type="match status" value="1"/>
</dbReference>
<feature type="coiled-coil region" evidence="1">
    <location>
        <begin position="139"/>
        <end position="173"/>
    </location>
</feature>
<dbReference type="Gene3D" id="2.40.50.100">
    <property type="match status" value="1"/>
</dbReference>
<dbReference type="PANTHER" id="PTHR30469">
    <property type="entry name" value="MULTIDRUG RESISTANCE PROTEIN MDTA"/>
    <property type="match status" value="1"/>
</dbReference>
<gene>
    <name evidence="4" type="ORF">PhaeoP88_00300</name>
</gene>
<accession>A0A2I7K516</accession>
<name>A0A2I7K516_9RHOB</name>
<protein>
    <submittedName>
        <fullName evidence="4">Putative secretion protein</fullName>
    </submittedName>
</protein>
<evidence type="ECO:0000313" key="4">
    <source>
        <dbReference type="EMBL" id="AUQ97704.1"/>
    </source>
</evidence>
<proteinExistence type="predicted"/>
<feature type="domain" description="Multidrug resistance protein MdtA-like barrel-sandwich hybrid" evidence="3">
    <location>
        <begin position="99"/>
        <end position="279"/>
    </location>
</feature>
<sequence length="516" mass="54869">MHVCVAAVVDRFVWPIEELSMRFLRQTVIGVFLAALTAALLLLAVQMVLSAIQTRMGEERRAPPARERVFAVNVVRAELGAVQPVLTAFGRIESRRRLELRTAAAGRVVQLAPGFEDGGDVTAGSLLVQIDPADAQAALQRAEADMMDAEAESREARRGLSLAQDELSAAEDQATLRARALDRQQNLETRGVGSAATVEVAELAAAQARQAVISRRQALSLAEARIDQAVTRLARAQIALGEARRNLDDTTITAAFDGTLQSVNLVEGRLVSANEKLADLVDPAQLDVAFRVSTVQYARLLDAAGQLLSAPVEVTLDATGAALKASGVVVRDSGDAGEGLAGRLIYARLNPALGFKPGDFVTVEVEEPVVSDVARLPASALGSDGTVLLLGEDDRLQALDVTLVRRQGDDVLLRGTGLEGREVVTGRTPLLGAGIKVRPLRQGAEVTGANPDAPRDTAAAEAELIELSEDRRARLVAMVEGNSRMPEAVRARMLEQLAAAKVPARLINRIETRMGG</sequence>
<dbReference type="InterPro" id="IPR058625">
    <property type="entry name" value="MdtA-like_BSH"/>
</dbReference>
<keyword evidence="2" id="KW-0812">Transmembrane</keyword>
<evidence type="ECO:0000256" key="1">
    <source>
        <dbReference type="SAM" id="Coils"/>
    </source>
</evidence>
<evidence type="ECO:0000256" key="2">
    <source>
        <dbReference type="SAM" id="Phobius"/>
    </source>
</evidence>
<evidence type="ECO:0000313" key="5">
    <source>
        <dbReference type="Proteomes" id="UP000236447"/>
    </source>
</evidence>
<keyword evidence="1" id="KW-0175">Coiled coil</keyword>
<reference evidence="4 5" key="2">
    <citation type="journal article" date="2017" name="Genome Biol. Evol.">
        <title>Trajectories and Drivers of Genome Evolution in Surface-Associated Marine Phaeobacter.</title>
        <authorList>
            <person name="Freese H.M."/>
            <person name="Sikorski J."/>
            <person name="Bunk B."/>
            <person name="Scheuner C."/>
            <person name="Meier-Kolthoff J.P."/>
            <person name="Sproer C."/>
            <person name="Gram L."/>
            <person name="Overmann J."/>
        </authorList>
    </citation>
    <scope>NUCLEOTIDE SEQUENCE [LARGE SCALE GENOMIC DNA]</scope>
    <source>
        <strain evidence="4 5">P88</strain>
    </source>
</reference>
<dbReference type="SUPFAM" id="SSF111369">
    <property type="entry name" value="HlyD-like secretion proteins"/>
    <property type="match status" value="2"/>
</dbReference>
<feature type="transmembrane region" description="Helical" evidence="2">
    <location>
        <begin position="28"/>
        <end position="52"/>
    </location>
</feature>
<dbReference type="Proteomes" id="UP000236447">
    <property type="component" value="Chromosome"/>
</dbReference>
<dbReference type="AlphaFoldDB" id="A0A2I7K516"/>
<dbReference type="GO" id="GO:0015562">
    <property type="term" value="F:efflux transmembrane transporter activity"/>
    <property type="evidence" value="ECO:0007669"/>
    <property type="project" value="TreeGrafter"/>
</dbReference>
<keyword evidence="2" id="KW-1133">Transmembrane helix</keyword>
<keyword evidence="2" id="KW-0472">Membrane</keyword>
<feature type="coiled-coil region" evidence="1">
    <location>
        <begin position="219"/>
        <end position="246"/>
    </location>
</feature>
<reference evidence="4 5" key="1">
    <citation type="journal article" date="2017" name="Front. Microbiol.">
        <title>Phaeobacter piscinae sp. nov., a species of the Roseobacter group and potential aquaculture probiont.</title>
        <authorList>
            <person name="Sonnenschein E.C."/>
            <person name="Phippen C.B.W."/>
            <person name="Nielsen K.F."/>
            <person name="Mateiu R.V."/>
            <person name="Melchiorsen J."/>
            <person name="Gram L."/>
            <person name="Overmann J."/>
            <person name="Freese H.M."/>
        </authorList>
    </citation>
    <scope>NUCLEOTIDE SEQUENCE [LARGE SCALE GENOMIC DNA]</scope>
    <source>
        <strain evidence="4 5">P88</strain>
    </source>
</reference>
<organism evidence="4 5">
    <name type="scientific">Phaeobacter inhibens</name>
    <dbReference type="NCBI Taxonomy" id="221822"/>
    <lineage>
        <taxon>Bacteria</taxon>
        <taxon>Pseudomonadati</taxon>
        <taxon>Pseudomonadota</taxon>
        <taxon>Alphaproteobacteria</taxon>
        <taxon>Rhodobacterales</taxon>
        <taxon>Roseobacteraceae</taxon>
        <taxon>Phaeobacter</taxon>
    </lineage>
</organism>
<dbReference type="Gene3D" id="1.10.287.470">
    <property type="entry name" value="Helix hairpin bin"/>
    <property type="match status" value="1"/>
</dbReference>
<evidence type="ECO:0000259" key="3">
    <source>
        <dbReference type="Pfam" id="PF25917"/>
    </source>
</evidence>
<dbReference type="Pfam" id="PF25917">
    <property type="entry name" value="BSH_RND"/>
    <property type="match status" value="1"/>
</dbReference>
<dbReference type="EMBL" id="CP010725">
    <property type="protein sequence ID" value="AUQ97704.1"/>
    <property type="molecule type" value="Genomic_DNA"/>
</dbReference>
<dbReference type="Gene3D" id="2.40.420.20">
    <property type="match status" value="1"/>
</dbReference>